<dbReference type="GO" id="GO:0003964">
    <property type="term" value="F:RNA-directed DNA polymerase activity"/>
    <property type="evidence" value="ECO:0007669"/>
    <property type="project" value="UniProtKB-KW"/>
</dbReference>
<protein>
    <submittedName>
        <fullName evidence="1">Reverse transcriptase domain-containing protein</fullName>
    </submittedName>
</protein>
<dbReference type="EMBL" id="BMAW01034046">
    <property type="protein sequence ID" value="GFU33314.1"/>
    <property type="molecule type" value="Genomic_DNA"/>
</dbReference>
<keyword evidence="2" id="KW-1185">Reference proteome</keyword>
<dbReference type="InterPro" id="IPR008042">
    <property type="entry name" value="Retrotrans_Pao"/>
</dbReference>
<dbReference type="Proteomes" id="UP000887013">
    <property type="component" value="Unassembled WGS sequence"/>
</dbReference>
<evidence type="ECO:0000313" key="1">
    <source>
        <dbReference type="EMBL" id="GFU33314.1"/>
    </source>
</evidence>
<keyword evidence="1" id="KW-0548">Nucleotidyltransferase</keyword>
<reference evidence="1" key="1">
    <citation type="submission" date="2020-08" db="EMBL/GenBank/DDBJ databases">
        <title>Multicomponent nature underlies the extraordinary mechanical properties of spider dragline silk.</title>
        <authorList>
            <person name="Kono N."/>
            <person name="Nakamura H."/>
            <person name="Mori M."/>
            <person name="Yoshida Y."/>
            <person name="Ohtoshi R."/>
            <person name="Malay A.D."/>
            <person name="Moran D.A.P."/>
            <person name="Tomita M."/>
            <person name="Numata K."/>
            <person name="Arakawa K."/>
        </authorList>
    </citation>
    <scope>NUCLEOTIDE SEQUENCE</scope>
</reference>
<proteinExistence type="predicted"/>
<organism evidence="1 2">
    <name type="scientific">Nephila pilipes</name>
    <name type="common">Giant wood spider</name>
    <name type="synonym">Nephila maculata</name>
    <dbReference type="NCBI Taxonomy" id="299642"/>
    <lineage>
        <taxon>Eukaryota</taxon>
        <taxon>Metazoa</taxon>
        <taxon>Ecdysozoa</taxon>
        <taxon>Arthropoda</taxon>
        <taxon>Chelicerata</taxon>
        <taxon>Arachnida</taxon>
        <taxon>Araneae</taxon>
        <taxon>Araneomorphae</taxon>
        <taxon>Entelegynae</taxon>
        <taxon>Araneoidea</taxon>
        <taxon>Nephilidae</taxon>
        <taxon>Nephila</taxon>
    </lineage>
</organism>
<comment type="caution">
    <text evidence="1">The sequence shown here is derived from an EMBL/GenBank/DDBJ whole genome shotgun (WGS) entry which is preliminary data.</text>
</comment>
<gene>
    <name evidence="1" type="primary">AVEN_150253_1</name>
    <name evidence="1" type="ORF">NPIL_302401</name>
</gene>
<name>A0A8X6QRU3_NEPPI</name>
<keyword evidence="1" id="KW-0808">Transferase</keyword>
<evidence type="ECO:0000313" key="2">
    <source>
        <dbReference type="Proteomes" id="UP000887013"/>
    </source>
</evidence>
<dbReference type="AlphaFoldDB" id="A0A8X6QRU3"/>
<dbReference type="PANTHER" id="PTHR47331:SF1">
    <property type="entry name" value="GAG-LIKE PROTEIN"/>
    <property type="match status" value="1"/>
</dbReference>
<keyword evidence="1" id="KW-0695">RNA-directed DNA polymerase</keyword>
<accession>A0A8X6QRU3</accession>
<dbReference type="PANTHER" id="PTHR47331">
    <property type="entry name" value="PHD-TYPE DOMAIN-CONTAINING PROTEIN"/>
    <property type="match status" value="1"/>
</dbReference>
<dbReference type="Pfam" id="PF05380">
    <property type="entry name" value="Peptidase_A17"/>
    <property type="match status" value="1"/>
</dbReference>
<sequence length="196" mass="22985">MYITKESNFSKQLSESWNLENFGTEVEVFNDENIEEDIMSELEAEISYRDKMYEVKFPWKSNMKVLLENNEQVAKKRFMKLRSHFKSNHSLLNEYRLVLKNYLSKNIIERVPVDEENLKQNTFYLHHREVIRIDKATDASKKAYGTVAYLRIKLDGGNIISSFVASKSRTAPLKNSLNFQTGTHGRTFICKNKSQN</sequence>